<protein>
    <recommendedName>
        <fullName evidence="4">Tat pathway signal protein</fullName>
    </recommendedName>
</protein>
<keyword evidence="1" id="KW-0732">Signal</keyword>
<name>A0ABS7P4P7_9NOCA</name>
<sequence>MCDVSTLHRPPAALTRRTVLRTSASLGVVLALTATTGCAGADDDAVTAEPDPLLAEARRARADAAAARAVLADRPDLVDTMTVIADQRTAHADALEAEILRATPTTTTATPTTTTAVPATAVPTPAELRDDLTESAQRAATLARSTQGYRGGLLGSISASCTLVAAAVQG</sequence>
<comment type="caution">
    <text evidence="2">The sequence shown here is derived from an EMBL/GenBank/DDBJ whole genome shotgun (WGS) entry which is preliminary data.</text>
</comment>
<accession>A0ABS7P4P7</accession>
<dbReference type="PROSITE" id="PS51318">
    <property type="entry name" value="TAT"/>
    <property type="match status" value="1"/>
</dbReference>
<feature type="signal peptide" evidence="1">
    <location>
        <begin position="1"/>
        <end position="41"/>
    </location>
</feature>
<evidence type="ECO:0000313" key="2">
    <source>
        <dbReference type="EMBL" id="MBY6367394.1"/>
    </source>
</evidence>
<evidence type="ECO:0008006" key="4">
    <source>
        <dbReference type="Google" id="ProtNLM"/>
    </source>
</evidence>
<dbReference type="EMBL" id="JABUBU010000009">
    <property type="protein sequence ID" value="MBY6367394.1"/>
    <property type="molecule type" value="Genomic_DNA"/>
</dbReference>
<organism evidence="2 3">
    <name type="scientific">Rhodococcoides corynebacterioides</name>
    <dbReference type="NCBI Taxonomy" id="53972"/>
    <lineage>
        <taxon>Bacteria</taxon>
        <taxon>Bacillati</taxon>
        <taxon>Actinomycetota</taxon>
        <taxon>Actinomycetes</taxon>
        <taxon>Mycobacteriales</taxon>
        <taxon>Nocardiaceae</taxon>
        <taxon>Rhodococcoides</taxon>
    </lineage>
</organism>
<dbReference type="InterPro" id="IPR006311">
    <property type="entry name" value="TAT_signal"/>
</dbReference>
<proteinExistence type="predicted"/>
<dbReference type="Proteomes" id="UP000825228">
    <property type="component" value="Unassembled WGS sequence"/>
</dbReference>
<gene>
    <name evidence="2" type="ORF">HQ603_11565</name>
</gene>
<evidence type="ECO:0000256" key="1">
    <source>
        <dbReference type="SAM" id="SignalP"/>
    </source>
</evidence>
<reference evidence="2 3" key="1">
    <citation type="submission" date="2020-06" db="EMBL/GenBank/DDBJ databases">
        <title>Taxonomy, biology and ecology of Rhodococcus bacteria occurring in California pistachio and other woody hosts as revealed by genome sequence analyses.</title>
        <authorList>
            <person name="Gai Y."/>
            <person name="Riely B."/>
        </authorList>
    </citation>
    <scope>NUCLEOTIDE SEQUENCE [LARGE SCALE GENOMIC DNA]</scope>
    <source>
        <strain evidence="2 3">BP-281</strain>
    </source>
</reference>
<feature type="chain" id="PRO_5047449016" description="Tat pathway signal protein" evidence="1">
    <location>
        <begin position="42"/>
        <end position="170"/>
    </location>
</feature>
<keyword evidence="3" id="KW-1185">Reference proteome</keyword>
<evidence type="ECO:0000313" key="3">
    <source>
        <dbReference type="Proteomes" id="UP000825228"/>
    </source>
</evidence>